<evidence type="ECO:0000256" key="12">
    <source>
        <dbReference type="ARBA" id="ARBA00023251"/>
    </source>
</evidence>
<evidence type="ECO:0000256" key="17">
    <source>
        <dbReference type="HAMAP-Rule" id="MF_01006"/>
    </source>
</evidence>
<dbReference type="Pfam" id="PF02673">
    <property type="entry name" value="BacA"/>
    <property type="match status" value="1"/>
</dbReference>
<gene>
    <name evidence="17" type="primary">uppP</name>
    <name evidence="18" type="ORF">HZF06_07965</name>
</gene>
<keyword evidence="5 17" id="KW-1003">Cell membrane</keyword>
<proteinExistence type="inferred from homology"/>
<feature type="transmembrane region" description="Helical" evidence="17">
    <location>
        <begin position="84"/>
        <end position="103"/>
    </location>
</feature>
<evidence type="ECO:0000256" key="1">
    <source>
        <dbReference type="ARBA" id="ARBA00004651"/>
    </source>
</evidence>
<feature type="transmembrane region" description="Helical" evidence="17">
    <location>
        <begin position="45"/>
        <end position="63"/>
    </location>
</feature>
<feature type="transmembrane region" description="Helical" evidence="17">
    <location>
        <begin position="220"/>
        <end position="242"/>
    </location>
</feature>
<keyword evidence="6 17" id="KW-0812">Transmembrane</keyword>
<evidence type="ECO:0000256" key="5">
    <source>
        <dbReference type="ARBA" id="ARBA00022475"/>
    </source>
</evidence>
<evidence type="ECO:0000256" key="9">
    <source>
        <dbReference type="ARBA" id="ARBA00022984"/>
    </source>
</evidence>
<feature type="transmembrane region" description="Helical" evidence="17">
    <location>
        <begin position="248"/>
        <end position="268"/>
    </location>
</feature>
<evidence type="ECO:0000256" key="10">
    <source>
        <dbReference type="ARBA" id="ARBA00022989"/>
    </source>
</evidence>
<comment type="catalytic activity">
    <reaction evidence="16 17">
        <text>di-trans,octa-cis-undecaprenyl diphosphate + H2O = di-trans,octa-cis-undecaprenyl phosphate + phosphate + H(+)</text>
        <dbReference type="Rhea" id="RHEA:28094"/>
        <dbReference type="ChEBI" id="CHEBI:15377"/>
        <dbReference type="ChEBI" id="CHEBI:15378"/>
        <dbReference type="ChEBI" id="CHEBI:43474"/>
        <dbReference type="ChEBI" id="CHEBI:58405"/>
        <dbReference type="ChEBI" id="CHEBI:60392"/>
        <dbReference type="EC" id="3.6.1.27"/>
    </reaction>
</comment>
<evidence type="ECO:0000256" key="13">
    <source>
        <dbReference type="ARBA" id="ARBA00023316"/>
    </source>
</evidence>
<evidence type="ECO:0000256" key="14">
    <source>
        <dbReference type="ARBA" id="ARBA00032707"/>
    </source>
</evidence>
<keyword evidence="9 17" id="KW-0573">Peptidoglycan synthesis</keyword>
<dbReference type="GO" id="GO:0050380">
    <property type="term" value="F:undecaprenyl-diphosphatase activity"/>
    <property type="evidence" value="ECO:0007669"/>
    <property type="project" value="UniProtKB-UniRule"/>
</dbReference>
<keyword evidence="11 17" id="KW-0472">Membrane</keyword>
<dbReference type="GO" id="GO:0005886">
    <property type="term" value="C:plasma membrane"/>
    <property type="evidence" value="ECO:0007669"/>
    <property type="project" value="UniProtKB-SubCell"/>
</dbReference>
<sequence>MEFLKALILGIIQGITEWLPISSTGHMILVDEILKLNVSSNFMDLFLVIIQFGSILAVIVIYFKDLVPFEVKGGFKLDMEKINMWVKIVIASIPAGIVGVLWSDELNSLFFNSKVVAIMLILVGVAFLVIEKWNKNKSPKVNSIADITYKSAFIIGVFQLVAAVFPGTSRSGSTIIGALLLGIARPVAAQFTFFLAVPIMAGASLLKLIKFEGSFTSTELGILIVGMVSAFVVSIVCIKFLMSYIRKHNFNVFGWYRIALGILVLFLLR</sequence>
<dbReference type="NCBIfam" id="NF001391">
    <property type="entry name" value="PRK00281.1-5"/>
    <property type="match status" value="1"/>
</dbReference>
<evidence type="ECO:0000256" key="6">
    <source>
        <dbReference type="ARBA" id="ARBA00022692"/>
    </source>
</evidence>
<protein>
    <recommendedName>
        <fullName evidence="4 17">Undecaprenyl-diphosphatase</fullName>
        <ecNumber evidence="3 17">3.6.1.27</ecNumber>
    </recommendedName>
    <alternativeName>
        <fullName evidence="15 17">Bacitracin resistance protein</fullName>
    </alternativeName>
    <alternativeName>
        <fullName evidence="14 17">Undecaprenyl pyrophosphate phosphatase</fullName>
    </alternativeName>
</protein>
<evidence type="ECO:0000256" key="7">
    <source>
        <dbReference type="ARBA" id="ARBA00022801"/>
    </source>
</evidence>
<dbReference type="EMBL" id="CP059378">
    <property type="protein sequence ID" value="QLY81509.1"/>
    <property type="molecule type" value="Genomic_DNA"/>
</dbReference>
<dbReference type="RefSeq" id="WP_181603082.1">
    <property type="nucleotide sequence ID" value="NZ_CP059378.1"/>
</dbReference>
<evidence type="ECO:0000313" key="19">
    <source>
        <dbReference type="Proteomes" id="UP000512286"/>
    </source>
</evidence>
<dbReference type="PANTHER" id="PTHR30622:SF3">
    <property type="entry name" value="UNDECAPRENYL-DIPHOSPHATASE"/>
    <property type="match status" value="1"/>
</dbReference>
<dbReference type="NCBIfam" id="TIGR00753">
    <property type="entry name" value="undec_PP_bacA"/>
    <property type="match status" value="1"/>
</dbReference>
<feature type="transmembrane region" description="Helical" evidence="17">
    <location>
        <begin position="151"/>
        <end position="168"/>
    </location>
</feature>
<feature type="transmembrane region" description="Helical" evidence="17">
    <location>
        <begin position="109"/>
        <end position="130"/>
    </location>
</feature>
<comment type="subcellular location">
    <subcellularLocation>
        <location evidence="1 17">Cell membrane</location>
        <topology evidence="1 17">Multi-pass membrane protein</topology>
    </subcellularLocation>
</comment>
<keyword evidence="8 17" id="KW-0133">Cell shape</keyword>
<dbReference type="GO" id="GO:0009252">
    <property type="term" value="P:peptidoglycan biosynthetic process"/>
    <property type="evidence" value="ECO:0007669"/>
    <property type="project" value="UniProtKB-KW"/>
</dbReference>
<dbReference type="GO" id="GO:0008360">
    <property type="term" value="P:regulation of cell shape"/>
    <property type="evidence" value="ECO:0007669"/>
    <property type="project" value="UniProtKB-KW"/>
</dbReference>
<dbReference type="NCBIfam" id="NF001390">
    <property type="entry name" value="PRK00281.1-4"/>
    <property type="match status" value="1"/>
</dbReference>
<accession>A0A7D6VT75</accession>
<keyword evidence="12 17" id="KW-0046">Antibiotic resistance</keyword>
<evidence type="ECO:0000256" key="3">
    <source>
        <dbReference type="ARBA" id="ARBA00012374"/>
    </source>
</evidence>
<evidence type="ECO:0000256" key="15">
    <source>
        <dbReference type="ARBA" id="ARBA00032932"/>
    </source>
</evidence>
<dbReference type="NCBIfam" id="NF001389">
    <property type="entry name" value="PRK00281.1-2"/>
    <property type="match status" value="1"/>
</dbReference>
<keyword evidence="13 17" id="KW-0961">Cell wall biogenesis/degradation</keyword>
<dbReference type="Proteomes" id="UP000512286">
    <property type="component" value="Chromosome"/>
</dbReference>
<evidence type="ECO:0000256" key="11">
    <source>
        <dbReference type="ARBA" id="ARBA00023136"/>
    </source>
</evidence>
<dbReference type="AlphaFoldDB" id="A0A7D6VT75"/>
<name>A0A7D6VT75_9CLOT</name>
<organism evidence="18 19">
    <name type="scientific">Clostridium intestinale</name>
    <dbReference type="NCBI Taxonomy" id="36845"/>
    <lineage>
        <taxon>Bacteria</taxon>
        <taxon>Bacillati</taxon>
        <taxon>Bacillota</taxon>
        <taxon>Clostridia</taxon>
        <taxon>Eubacteriales</taxon>
        <taxon>Clostridiaceae</taxon>
        <taxon>Clostridium</taxon>
    </lineage>
</organism>
<evidence type="ECO:0000256" key="16">
    <source>
        <dbReference type="ARBA" id="ARBA00047594"/>
    </source>
</evidence>
<evidence type="ECO:0000256" key="8">
    <source>
        <dbReference type="ARBA" id="ARBA00022960"/>
    </source>
</evidence>
<dbReference type="EC" id="3.6.1.27" evidence="3 17"/>
<evidence type="ECO:0000313" key="18">
    <source>
        <dbReference type="EMBL" id="QLY81509.1"/>
    </source>
</evidence>
<dbReference type="PANTHER" id="PTHR30622">
    <property type="entry name" value="UNDECAPRENYL-DIPHOSPHATASE"/>
    <property type="match status" value="1"/>
</dbReference>
<evidence type="ECO:0000256" key="2">
    <source>
        <dbReference type="ARBA" id="ARBA00010621"/>
    </source>
</evidence>
<comment type="function">
    <text evidence="17">Catalyzes the dephosphorylation of undecaprenyl diphosphate (UPP). Confers resistance to bacitracin.</text>
</comment>
<keyword evidence="10 17" id="KW-1133">Transmembrane helix</keyword>
<dbReference type="GO" id="GO:0071555">
    <property type="term" value="P:cell wall organization"/>
    <property type="evidence" value="ECO:0007669"/>
    <property type="project" value="UniProtKB-KW"/>
</dbReference>
<dbReference type="GO" id="GO:0046677">
    <property type="term" value="P:response to antibiotic"/>
    <property type="evidence" value="ECO:0007669"/>
    <property type="project" value="UniProtKB-UniRule"/>
</dbReference>
<reference evidence="18 19" key="1">
    <citation type="submission" date="2020-07" db="EMBL/GenBank/DDBJ databases">
        <title>Electron transfer.</title>
        <authorList>
            <person name="Huang L."/>
            <person name="Liu X."/>
            <person name="Zhou S."/>
        </authorList>
    </citation>
    <scope>NUCLEOTIDE SEQUENCE [LARGE SCALE GENOMIC DNA]</scope>
    <source>
        <strain evidence="18 19">Lx1</strain>
    </source>
</reference>
<dbReference type="InterPro" id="IPR003824">
    <property type="entry name" value="UppP"/>
</dbReference>
<dbReference type="HAMAP" id="MF_01006">
    <property type="entry name" value="Undec_diphosphatase"/>
    <property type="match status" value="1"/>
</dbReference>
<dbReference type="KEGG" id="cint:HZF06_07965"/>
<feature type="transmembrane region" description="Helical" evidence="17">
    <location>
        <begin position="188"/>
        <end position="208"/>
    </location>
</feature>
<comment type="miscellaneous">
    <text evidence="17">Bacitracin is thought to be involved in the inhibition of peptidoglycan synthesis by sequestering undecaprenyl diphosphate, thereby reducing the pool of lipid carrier available.</text>
</comment>
<evidence type="ECO:0000256" key="4">
    <source>
        <dbReference type="ARBA" id="ARBA00021581"/>
    </source>
</evidence>
<comment type="similarity">
    <text evidence="2 17">Belongs to the UppP family.</text>
</comment>
<keyword evidence="7 17" id="KW-0378">Hydrolase</keyword>